<feature type="compositionally biased region" description="Low complexity" evidence="1">
    <location>
        <begin position="159"/>
        <end position="175"/>
    </location>
</feature>
<accession>A0AAD8Y3T1</accession>
<evidence type="ECO:0000313" key="3">
    <source>
        <dbReference type="Proteomes" id="UP001224775"/>
    </source>
</evidence>
<dbReference type="EMBL" id="JATAAI010000020">
    <property type="protein sequence ID" value="KAK1738610.1"/>
    <property type="molecule type" value="Genomic_DNA"/>
</dbReference>
<organism evidence="2 3">
    <name type="scientific">Skeletonema marinoi</name>
    <dbReference type="NCBI Taxonomy" id="267567"/>
    <lineage>
        <taxon>Eukaryota</taxon>
        <taxon>Sar</taxon>
        <taxon>Stramenopiles</taxon>
        <taxon>Ochrophyta</taxon>
        <taxon>Bacillariophyta</taxon>
        <taxon>Coscinodiscophyceae</taxon>
        <taxon>Thalassiosirophycidae</taxon>
        <taxon>Thalassiosirales</taxon>
        <taxon>Skeletonemataceae</taxon>
        <taxon>Skeletonema</taxon>
        <taxon>Skeletonema marinoi-dohrnii complex</taxon>
    </lineage>
</organism>
<feature type="region of interest" description="Disordered" evidence="1">
    <location>
        <begin position="145"/>
        <end position="179"/>
    </location>
</feature>
<sequence>MPNVVHKPKEAEQATDDAAAVPKKQKDNPAAKRYHTILRDFMAYTHQAGFYNEGHAFSSTELALITPEQIIRYFKFKLYGDGDVDVSGQPLSGSHHTLDYYKKAISSFVPQRDKSWDTVTQQGNPTRARSVNDFVRQIRALEGVEGSSKKRKMKVNNETPSKQSASSTPTASSTAKKARVRVIDQPAAAIANNNPNAIMSDLFLQMHQQNTSVIDFLGTLGTSIDRFKSAMQVNNQKIMANIHRLNSSLQQINASIPVPPAPMIRFPPSAAAAAVPPAAMPVVAATATKTPGVTRRLPTSVQPKPKLPSASASLPAQKEYWFYDHPDGKRRSVPPSWTFPSGTLLELYILWHIGDPANKIYPMKTFSAFDVSFCGKRSRTSLSEARCLVAALDKEVEKAGGSIGPKISEAQLVELFRVGVEGLDIPLETPTGRPRNIDSLKWRTLVERGRKSMD</sequence>
<evidence type="ECO:0000256" key="1">
    <source>
        <dbReference type="SAM" id="MobiDB-lite"/>
    </source>
</evidence>
<gene>
    <name evidence="2" type="ORF">QTG54_010640</name>
</gene>
<feature type="region of interest" description="Disordered" evidence="1">
    <location>
        <begin position="1"/>
        <end position="28"/>
    </location>
</feature>
<protein>
    <submittedName>
        <fullName evidence="2">Uncharacterized protein</fullName>
    </submittedName>
</protein>
<proteinExistence type="predicted"/>
<dbReference type="AlphaFoldDB" id="A0AAD8Y3T1"/>
<evidence type="ECO:0000313" key="2">
    <source>
        <dbReference type="EMBL" id="KAK1738610.1"/>
    </source>
</evidence>
<dbReference type="Proteomes" id="UP001224775">
    <property type="component" value="Unassembled WGS sequence"/>
</dbReference>
<name>A0AAD8Y3T1_9STRA</name>
<comment type="caution">
    <text evidence="2">The sequence shown here is derived from an EMBL/GenBank/DDBJ whole genome shotgun (WGS) entry which is preliminary data.</text>
</comment>
<reference evidence="2" key="1">
    <citation type="submission" date="2023-06" db="EMBL/GenBank/DDBJ databases">
        <title>Survivors Of The Sea: Transcriptome response of Skeletonema marinoi to long-term dormancy.</title>
        <authorList>
            <person name="Pinder M.I.M."/>
            <person name="Kourtchenko O."/>
            <person name="Robertson E.K."/>
            <person name="Larsson T."/>
            <person name="Maumus F."/>
            <person name="Osuna-Cruz C.M."/>
            <person name="Vancaester E."/>
            <person name="Stenow R."/>
            <person name="Vandepoele K."/>
            <person name="Ploug H."/>
            <person name="Bruchert V."/>
            <person name="Godhe A."/>
            <person name="Topel M."/>
        </authorList>
    </citation>
    <scope>NUCLEOTIDE SEQUENCE</scope>
    <source>
        <strain evidence="2">R05AC</strain>
    </source>
</reference>
<keyword evidence="3" id="KW-1185">Reference proteome</keyword>